<evidence type="ECO:0000313" key="6">
    <source>
        <dbReference type="Proteomes" id="UP000626148"/>
    </source>
</evidence>
<organism evidence="5 6">
    <name type="scientific">Saccharospirillum salsuginis</name>
    <dbReference type="NCBI Taxonomy" id="418750"/>
    <lineage>
        <taxon>Bacteria</taxon>
        <taxon>Pseudomonadati</taxon>
        <taxon>Pseudomonadota</taxon>
        <taxon>Gammaproteobacteria</taxon>
        <taxon>Oceanospirillales</taxon>
        <taxon>Saccharospirillaceae</taxon>
        <taxon>Saccharospirillum</taxon>
    </lineage>
</organism>
<dbReference type="SUPFAM" id="SSF52317">
    <property type="entry name" value="Class I glutamine amidotransferase-like"/>
    <property type="match status" value="1"/>
</dbReference>
<dbReference type="Gene3D" id="3.40.50.880">
    <property type="match status" value="1"/>
</dbReference>
<keyword evidence="2" id="KW-0238">DNA-binding</keyword>
<proteinExistence type="predicted"/>
<reference evidence="5" key="1">
    <citation type="journal article" date="2014" name="Int. J. Syst. Evol. Microbiol.">
        <title>Complete genome sequence of Corynebacterium casei LMG S-19264T (=DSM 44701T), isolated from a smear-ripened cheese.</title>
        <authorList>
            <consortium name="US DOE Joint Genome Institute (JGI-PGF)"/>
            <person name="Walter F."/>
            <person name="Albersmeier A."/>
            <person name="Kalinowski J."/>
            <person name="Ruckert C."/>
        </authorList>
    </citation>
    <scope>NUCLEOTIDE SEQUENCE</scope>
    <source>
        <strain evidence="5">KCTC 22169</strain>
    </source>
</reference>
<keyword evidence="3" id="KW-0804">Transcription</keyword>
<name>A0A918K1R3_9GAMM</name>
<dbReference type="Pfam" id="PF12833">
    <property type="entry name" value="HTH_18"/>
    <property type="match status" value="1"/>
</dbReference>
<dbReference type="PROSITE" id="PS01124">
    <property type="entry name" value="HTH_ARAC_FAMILY_2"/>
    <property type="match status" value="1"/>
</dbReference>
<dbReference type="Gene3D" id="1.10.10.60">
    <property type="entry name" value="Homeodomain-like"/>
    <property type="match status" value="1"/>
</dbReference>
<dbReference type="PANTHER" id="PTHR43130:SF11">
    <property type="entry name" value="TRANSCRIPTIONAL REGULATORY PROTEIN"/>
    <property type="match status" value="1"/>
</dbReference>
<evidence type="ECO:0000256" key="3">
    <source>
        <dbReference type="ARBA" id="ARBA00023163"/>
    </source>
</evidence>
<protein>
    <submittedName>
        <fullName evidence="5">AraC family transcriptional regulator</fullName>
    </submittedName>
</protein>
<keyword evidence="6" id="KW-1185">Reference proteome</keyword>
<dbReference type="InterPro" id="IPR052158">
    <property type="entry name" value="INH-QAR"/>
</dbReference>
<accession>A0A918K1R3</accession>
<dbReference type="AlphaFoldDB" id="A0A918K1R3"/>
<reference evidence="5" key="2">
    <citation type="submission" date="2020-09" db="EMBL/GenBank/DDBJ databases">
        <authorList>
            <person name="Sun Q."/>
            <person name="Kim S."/>
        </authorList>
    </citation>
    <scope>NUCLEOTIDE SEQUENCE</scope>
    <source>
        <strain evidence="5">KCTC 22169</strain>
    </source>
</reference>
<comment type="caution">
    <text evidence="5">The sequence shown here is derived from an EMBL/GenBank/DDBJ whole genome shotgun (WGS) entry which is preliminary data.</text>
</comment>
<dbReference type="SMART" id="SM00342">
    <property type="entry name" value="HTH_ARAC"/>
    <property type="match status" value="1"/>
</dbReference>
<evidence type="ECO:0000256" key="1">
    <source>
        <dbReference type="ARBA" id="ARBA00023015"/>
    </source>
</evidence>
<dbReference type="InterPro" id="IPR018062">
    <property type="entry name" value="HTH_AraC-typ_CS"/>
</dbReference>
<evidence type="ECO:0000313" key="5">
    <source>
        <dbReference type="EMBL" id="GGX43249.1"/>
    </source>
</evidence>
<dbReference type="GO" id="GO:0003700">
    <property type="term" value="F:DNA-binding transcription factor activity"/>
    <property type="evidence" value="ECO:0007669"/>
    <property type="project" value="InterPro"/>
</dbReference>
<keyword evidence="1" id="KW-0805">Transcription regulation</keyword>
<evidence type="ECO:0000256" key="2">
    <source>
        <dbReference type="ARBA" id="ARBA00023125"/>
    </source>
</evidence>
<dbReference type="GO" id="GO:0043565">
    <property type="term" value="F:sequence-specific DNA binding"/>
    <property type="evidence" value="ECO:0007669"/>
    <property type="project" value="InterPro"/>
</dbReference>
<dbReference type="InterPro" id="IPR009057">
    <property type="entry name" value="Homeodomain-like_sf"/>
</dbReference>
<dbReference type="RefSeq" id="WP_189607153.1">
    <property type="nucleotide sequence ID" value="NZ_BMXR01000002.1"/>
</dbReference>
<feature type="domain" description="HTH araC/xylS-type" evidence="4">
    <location>
        <begin position="212"/>
        <end position="310"/>
    </location>
</feature>
<sequence>MKIGLLVYPGCMAAGLLAFGDVLKAANARVGQRVFECQWVGVGSGAFDVATGVTVETRALSECRLHAVLVPGAWRDIASISQPSDDGMIRVLRGLPESTRLWAYCTGVGLLAETGRLAGQPATTTWWLLDWAANRFPDVRWTSDSTCLYRPSVATAAGVSGHQPLAMALIEETCGVAVRNSVQTHLMLPRPRVQPSVFRNLPGLVHESPFIRSVVHWVEATPAVQITTQALADALNLTPRTLMRRVERVSGYRCGYLMRLIKLKQVSDQLTLTGKTVSRISHELGYADDASLRRSFKQVLGITPQQYRQL</sequence>
<dbReference type="InterPro" id="IPR018060">
    <property type="entry name" value="HTH_AraC"/>
</dbReference>
<evidence type="ECO:0000259" key="4">
    <source>
        <dbReference type="PROSITE" id="PS01124"/>
    </source>
</evidence>
<dbReference type="SUPFAM" id="SSF46689">
    <property type="entry name" value="Homeodomain-like"/>
    <property type="match status" value="1"/>
</dbReference>
<dbReference type="EMBL" id="BMXR01000002">
    <property type="protein sequence ID" value="GGX43249.1"/>
    <property type="molecule type" value="Genomic_DNA"/>
</dbReference>
<dbReference type="PROSITE" id="PS00041">
    <property type="entry name" value="HTH_ARAC_FAMILY_1"/>
    <property type="match status" value="1"/>
</dbReference>
<dbReference type="PANTHER" id="PTHR43130">
    <property type="entry name" value="ARAC-FAMILY TRANSCRIPTIONAL REGULATOR"/>
    <property type="match status" value="1"/>
</dbReference>
<dbReference type="Proteomes" id="UP000626148">
    <property type="component" value="Unassembled WGS sequence"/>
</dbReference>
<dbReference type="InterPro" id="IPR029062">
    <property type="entry name" value="Class_I_gatase-like"/>
</dbReference>
<gene>
    <name evidence="5" type="ORF">GCM10007392_07450</name>
</gene>